<evidence type="ECO:0000256" key="1">
    <source>
        <dbReference type="ARBA" id="ARBA00010617"/>
    </source>
</evidence>
<sequence length="397" mass="44414">MSTLTVPYLNIADPEFAMDSEAVRAARDANWYAETNYGLAILSYEDNAALMKSTHFIQGSAQWPEHNGVHSGPFHDWWKENLLVLEGADHDRIRRLTNPAFSPRKIKKLAGRFDELANELIDNWIDRGEVEFVNEFAAPFATRVLCILLGIDEADWVKINDLGSKIGAALGVTFKEEQESIDAALTELQEYGAALIRDRQENPKDDFLTRLVSENRDGDKLTDAELQNLVVLLIFGGMDTTRNQLGLAMQSFSKQPEQWEKLAAEPEKYAKNAVEEMLRLNPTTRWVTREAAETFEYKGLTIEQGTTVHMFTMISGTDPEAFIDAEQIDLDAERAPNFAFGGGVHNCIGQFVARSDMMAALPALATRITDLQIGNATWLPDSGNTGPENLPVRFTKR</sequence>
<dbReference type="Pfam" id="PF00067">
    <property type="entry name" value="p450"/>
    <property type="match status" value="1"/>
</dbReference>
<keyword evidence="4" id="KW-1185">Reference proteome</keyword>
<dbReference type="PROSITE" id="PS00086">
    <property type="entry name" value="CYTOCHROME_P450"/>
    <property type="match status" value="1"/>
</dbReference>
<dbReference type="EMBL" id="JBHUNF010000002">
    <property type="protein sequence ID" value="MFD2674483.1"/>
    <property type="molecule type" value="Genomic_DNA"/>
</dbReference>
<evidence type="ECO:0000313" key="4">
    <source>
        <dbReference type="Proteomes" id="UP001597453"/>
    </source>
</evidence>
<dbReference type="Proteomes" id="UP001597453">
    <property type="component" value="Unassembled WGS sequence"/>
</dbReference>
<comment type="caution">
    <text evidence="3">The sequence shown here is derived from an EMBL/GenBank/DDBJ whole genome shotgun (WGS) entry which is preliminary data.</text>
</comment>
<organism evidence="3 4">
    <name type="scientific">Gulosibacter bifidus</name>
    <dbReference type="NCBI Taxonomy" id="272239"/>
    <lineage>
        <taxon>Bacteria</taxon>
        <taxon>Bacillati</taxon>
        <taxon>Actinomycetota</taxon>
        <taxon>Actinomycetes</taxon>
        <taxon>Micrococcales</taxon>
        <taxon>Microbacteriaceae</taxon>
        <taxon>Gulosibacter</taxon>
    </lineage>
</organism>
<dbReference type="RefSeq" id="WP_066056981.1">
    <property type="nucleotide sequence ID" value="NZ_JBHUNF010000002.1"/>
</dbReference>
<dbReference type="SUPFAM" id="SSF48264">
    <property type="entry name" value="Cytochrome P450"/>
    <property type="match status" value="1"/>
</dbReference>
<dbReference type="PANTHER" id="PTHR46696:SF1">
    <property type="entry name" value="CYTOCHROME P450 YJIB-RELATED"/>
    <property type="match status" value="1"/>
</dbReference>
<accession>A0ABW5RHU0</accession>
<dbReference type="InterPro" id="IPR002397">
    <property type="entry name" value="Cyt_P450_B"/>
</dbReference>
<keyword evidence="2" id="KW-0560">Oxidoreductase</keyword>
<evidence type="ECO:0000313" key="3">
    <source>
        <dbReference type="EMBL" id="MFD2674483.1"/>
    </source>
</evidence>
<dbReference type="PRINTS" id="PR00359">
    <property type="entry name" value="BP450"/>
</dbReference>
<evidence type="ECO:0000256" key="2">
    <source>
        <dbReference type="RuleBase" id="RU000461"/>
    </source>
</evidence>
<dbReference type="InterPro" id="IPR001128">
    <property type="entry name" value="Cyt_P450"/>
</dbReference>
<name>A0ABW5RHU0_9MICO</name>
<dbReference type="InterPro" id="IPR036396">
    <property type="entry name" value="Cyt_P450_sf"/>
</dbReference>
<dbReference type="InterPro" id="IPR017972">
    <property type="entry name" value="Cyt_P450_CS"/>
</dbReference>
<keyword evidence="2" id="KW-0408">Iron</keyword>
<comment type="similarity">
    <text evidence="1 2">Belongs to the cytochrome P450 family.</text>
</comment>
<proteinExistence type="inferred from homology"/>
<keyword evidence="2" id="KW-0503">Monooxygenase</keyword>
<gene>
    <name evidence="3" type="ORF">ACFSUQ_04115</name>
</gene>
<keyword evidence="2" id="KW-0479">Metal-binding</keyword>
<keyword evidence="2" id="KW-0349">Heme</keyword>
<dbReference type="PANTHER" id="PTHR46696">
    <property type="entry name" value="P450, PUTATIVE (EUROFUNG)-RELATED"/>
    <property type="match status" value="1"/>
</dbReference>
<reference evidence="4" key="1">
    <citation type="journal article" date="2019" name="Int. J. Syst. Evol. Microbiol.">
        <title>The Global Catalogue of Microorganisms (GCM) 10K type strain sequencing project: providing services to taxonomists for standard genome sequencing and annotation.</title>
        <authorList>
            <consortium name="The Broad Institute Genomics Platform"/>
            <consortium name="The Broad Institute Genome Sequencing Center for Infectious Disease"/>
            <person name="Wu L."/>
            <person name="Ma J."/>
        </authorList>
    </citation>
    <scope>NUCLEOTIDE SEQUENCE [LARGE SCALE GENOMIC DNA]</scope>
    <source>
        <strain evidence="4">TISTR 1511</strain>
    </source>
</reference>
<protein>
    <submittedName>
        <fullName evidence="3">Cytochrome P450</fullName>
    </submittedName>
</protein>
<dbReference type="Gene3D" id="1.10.630.10">
    <property type="entry name" value="Cytochrome P450"/>
    <property type="match status" value="1"/>
</dbReference>